<reference evidence="1 2" key="1">
    <citation type="journal article" date="2021" name="Elife">
        <title>Chloroplast acquisition without the gene transfer in kleptoplastic sea slugs, Plakobranchus ocellatus.</title>
        <authorList>
            <person name="Maeda T."/>
            <person name="Takahashi S."/>
            <person name="Yoshida T."/>
            <person name="Shimamura S."/>
            <person name="Takaki Y."/>
            <person name="Nagai Y."/>
            <person name="Toyoda A."/>
            <person name="Suzuki Y."/>
            <person name="Arimoto A."/>
            <person name="Ishii H."/>
            <person name="Satoh N."/>
            <person name="Nishiyama T."/>
            <person name="Hasebe M."/>
            <person name="Maruyama T."/>
            <person name="Minagawa J."/>
            <person name="Obokata J."/>
            <person name="Shigenobu S."/>
        </authorList>
    </citation>
    <scope>NUCLEOTIDE SEQUENCE [LARGE SCALE GENOMIC DNA]</scope>
</reference>
<evidence type="ECO:0000313" key="1">
    <source>
        <dbReference type="EMBL" id="GFN74992.1"/>
    </source>
</evidence>
<protein>
    <submittedName>
        <fullName evidence="1">Uncharacterized protein</fullName>
    </submittedName>
</protein>
<proteinExistence type="predicted"/>
<dbReference type="Proteomes" id="UP000735302">
    <property type="component" value="Unassembled WGS sequence"/>
</dbReference>
<evidence type="ECO:0000313" key="2">
    <source>
        <dbReference type="Proteomes" id="UP000735302"/>
    </source>
</evidence>
<dbReference type="AlphaFoldDB" id="A0AAV3XY97"/>
<sequence>MTQHDKKTDLGDALSLDQSETIPLLGRPKAAALAARKARLDRGDKLEEGGLAYTENAKKSIVSPTLSPSIGEPEPALADQVQWRGFGGGWGGAWLEGDDPTDLDWLEVRLHDIRAAEAERATVQILVL</sequence>
<accession>A0AAV3XY97</accession>
<keyword evidence="2" id="KW-1185">Reference proteome</keyword>
<name>A0AAV3XY97_9GAST</name>
<gene>
    <name evidence="1" type="ORF">PoB_000149800</name>
</gene>
<comment type="caution">
    <text evidence="1">The sequence shown here is derived from an EMBL/GenBank/DDBJ whole genome shotgun (WGS) entry which is preliminary data.</text>
</comment>
<organism evidence="1 2">
    <name type="scientific">Plakobranchus ocellatus</name>
    <dbReference type="NCBI Taxonomy" id="259542"/>
    <lineage>
        <taxon>Eukaryota</taxon>
        <taxon>Metazoa</taxon>
        <taxon>Spiralia</taxon>
        <taxon>Lophotrochozoa</taxon>
        <taxon>Mollusca</taxon>
        <taxon>Gastropoda</taxon>
        <taxon>Heterobranchia</taxon>
        <taxon>Euthyneura</taxon>
        <taxon>Panpulmonata</taxon>
        <taxon>Sacoglossa</taxon>
        <taxon>Placobranchoidea</taxon>
        <taxon>Plakobranchidae</taxon>
        <taxon>Plakobranchus</taxon>
    </lineage>
</organism>
<dbReference type="EMBL" id="BLXT01000205">
    <property type="protein sequence ID" value="GFN74992.1"/>
    <property type="molecule type" value="Genomic_DNA"/>
</dbReference>